<feature type="coiled-coil region" evidence="1">
    <location>
        <begin position="279"/>
        <end position="320"/>
    </location>
</feature>
<gene>
    <name evidence="3" type="ORF">NDU88_002240</name>
</gene>
<feature type="compositionally biased region" description="Low complexity" evidence="2">
    <location>
        <begin position="82"/>
        <end position="94"/>
    </location>
</feature>
<feature type="coiled-coil region" evidence="1">
    <location>
        <begin position="444"/>
        <end position="471"/>
    </location>
</feature>
<reference evidence="3" key="1">
    <citation type="journal article" date="2022" name="bioRxiv">
        <title>Sequencing and chromosome-scale assembly of the giantPleurodeles waltlgenome.</title>
        <authorList>
            <person name="Brown T."/>
            <person name="Elewa A."/>
            <person name="Iarovenko S."/>
            <person name="Subramanian E."/>
            <person name="Araus A.J."/>
            <person name="Petzold A."/>
            <person name="Susuki M."/>
            <person name="Suzuki K.-i.T."/>
            <person name="Hayashi T."/>
            <person name="Toyoda A."/>
            <person name="Oliveira C."/>
            <person name="Osipova E."/>
            <person name="Leigh N.D."/>
            <person name="Simon A."/>
            <person name="Yun M.H."/>
        </authorList>
    </citation>
    <scope>NUCLEOTIDE SEQUENCE</scope>
    <source>
        <strain evidence="3">20211129_DDA</strain>
        <tissue evidence="3">Liver</tissue>
    </source>
</reference>
<feature type="compositionally biased region" description="Basic and acidic residues" evidence="2">
    <location>
        <begin position="381"/>
        <end position="398"/>
    </location>
</feature>
<dbReference type="Proteomes" id="UP001066276">
    <property type="component" value="Chromosome 1_2"/>
</dbReference>
<protein>
    <submittedName>
        <fullName evidence="3">Uncharacterized protein</fullName>
    </submittedName>
</protein>
<dbReference type="EMBL" id="JANPWB010000002">
    <property type="protein sequence ID" value="KAJ1206845.1"/>
    <property type="molecule type" value="Genomic_DNA"/>
</dbReference>
<keyword evidence="4" id="KW-1185">Reference proteome</keyword>
<comment type="caution">
    <text evidence="3">The sequence shown here is derived from an EMBL/GenBank/DDBJ whole genome shotgun (WGS) entry which is preliminary data.</text>
</comment>
<evidence type="ECO:0000256" key="2">
    <source>
        <dbReference type="SAM" id="MobiDB-lite"/>
    </source>
</evidence>
<feature type="region of interest" description="Disordered" evidence="2">
    <location>
        <begin position="374"/>
        <end position="398"/>
    </location>
</feature>
<sequence length="602" mass="69013">MEAGLFSFSTNQHPKNKKNTALSFALFEETFPLTTRSWMLKKKRNAVSPAAQSLSKHGYKSNIAQQPMNCRQRDAWKETANPSSSQISDISPTSKMEPNSPSRSATILPGSITDFLDEIQAQPQCVMKTIAIDEESLEGTTEQEDSWLRKLGLNTNRLAFLNPSSRGKDDTSNGKRADLHNNFSISLNGVPDHISLKKCVIKEDEAYIPYKLAKLYITKIEKDMQQMKMNHMKNLKDLQFISEEIQEQAIMTLKNQHHIKMNNLKSRLHTYQHEVDKKNSIYKSMIKTLEEENSKLMQEKSDLQNQVKDMEEKNRNERTGILEIYATKMDIFHCLQVSTLKELQLAREDLITAQKLLNLDISLLRNKERVPVTSRNNSSCLKEENEYREQESTHAQKKEDKAILEKFAAERRATVIVQSSVLPTSSDGSRIVEKIDDQKGRTALRELQATLERVNKTLHQKEEEITNFLQIDNSFTSFQITITTLLHFLVNKMHSICCGIPEAEKCVKELLEKNETKRLACKKSFLKSQVDLFSSENLCGNMSLDHEREQEALKLSRNLANTKSELENAELEKIALECIHLGEIPTWIIKNSVYLPIPEPKQ</sequence>
<proteinExistence type="predicted"/>
<evidence type="ECO:0000256" key="1">
    <source>
        <dbReference type="SAM" id="Coils"/>
    </source>
</evidence>
<accession>A0AAV7W1U2</accession>
<organism evidence="3 4">
    <name type="scientific">Pleurodeles waltl</name>
    <name type="common">Iberian ribbed newt</name>
    <dbReference type="NCBI Taxonomy" id="8319"/>
    <lineage>
        <taxon>Eukaryota</taxon>
        <taxon>Metazoa</taxon>
        <taxon>Chordata</taxon>
        <taxon>Craniata</taxon>
        <taxon>Vertebrata</taxon>
        <taxon>Euteleostomi</taxon>
        <taxon>Amphibia</taxon>
        <taxon>Batrachia</taxon>
        <taxon>Caudata</taxon>
        <taxon>Salamandroidea</taxon>
        <taxon>Salamandridae</taxon>
        <taxon>Pleurodelinae</taxon>
        <taxon>Pleurodeles</taxon>
    </lineage>
</organism>
<name>A0AAV7W1U2_PLEWA</name>
<dbReference type="AlphaFoldDB" id="A0AAV7W1U2"/>
<evidence type="ECO:0000313" key="4">
    <source>
        <dbReference type="Proteomes" id="UP001066276"/>
    </source>
</evidence>
<feature type="coiled-coil region" evidence="1">
    <location>
        <begin position="552"/>
        <end position="579"/>
    </location>
</feature>
<evidence type="ECO:0000313" key="3">
    <source>
        <dbReference type="EMBL" id="KAJ1206845.1"/>
    </source>
</evidence>
<feature type="region of interest" description="Disordered" evidence="2">
    <location>
        <begin position="74"/>
        <end position="103"/>
    </location>
</feature>
<keyword evidence="1" id="KW-0175">Coiled coil</keyword>